<evidence type="ECO:0000256" key="4">
    <source>
        <dbReference type="RuleBase" id="RU361185"/>
    </source>
</evidence>
<dbReference type="Pfam" id="PF21365">
    <property type="entry name" value="Glyco_hydro_31_3rd"/>
    <property type="match status" value="1"/>
</dbReference>
<dbReference type="Gene3D" id="3.20.20.80">
    <property type="entry name" value="Glycosidases"/>
    <property type="match status" value="1"/>
</dbReference>
<dbReference type="Pfam" id="PF01055">
    <property type="entry name" value="Glyco_hydro_31_2nd"/>
    <property type="match status" value="1"/>
</dbReference>
<dbReference type="PANTHER" id="PTHR43053">
    <property type="entry name" value="GLYCOSIDASE FAMILY 31"/>
    <property type="match status" value="1"/>
</dbReference>
<evidence type="ECO:0000259" key="6">
    <source>
        <dbReference type="Pfam" id="PF21365"/>
    </source>
</evidence>
<organism evidence="7 8">
    <name type="scientific">Mya arenaria</name>
    <name type="common">Soft-shell clam</name>
    <dbReference type="NCBI Taxonomy" id="6604"/>
    <lineage>
        <taxon>Eukaryota</taxon>
        <taxon>Metazoa</taxon>
        <taxon>Spiralia</taxon>
        <taxon>Lophotrochozoa</taxon>
        <taxon>Mollusca</taxon>
        <taxon>Bivalvia</taxon>
        <taxon>Autobranchia</taxon>
        <taxon>Heteroconchia</taxon>
        <taxon>Euheterodonta</taxon>
        <taxon>Imparidentia</taxon>
        <taxon>Neoheterodontei</taxon>
        <taxon>Myida</taxon>
        <taxon>Myoidea</taxon>
        <taxon>Myidae</taxon>
        <taxon>Mya</taxon>
    </lineage>
</organism>
<feature type="domain" description="Glycosyl hydrolase family 31 C-terminal" evidence="6">
    <location>
        <begin position="616"/>
        <end position="696"/>
    </location>
</feature>
<dbReference type="SUPFAM" id="SSF51445">
    <property type="entry name" value="(Trans)glycosidases"/>
    <property type="match status" value="1"/>
</dbReference>
<evidence type="ECO:0000313" key="8">
    <source>
        <dbReference type="Proteomes" id="UP001164746"/>
    </source>
</evidence>
<reference evidence="7" key="1">
    <citation type="submission" date="2022-11" db="EMBL/GenBank/DDBJ databases">
        <title>Centuries of genome instability and evolution in soft-shell clam transmissible cancer (bioRxiv).</title>
        <authorList>
            <person name="Hart S.F.M."/>
            <person name="Yonemitsu M.A."/>
            <person name="Giersch R.M."/>
            <person name="Beal B.F."/>
            <person name="Arriagada G."/>
            <person name="Davis B.W."/>
            <person name="Ostrander E.A."/>
            <person name="Goff S.P."/>
            <person name="Metzger M.J."/>
        </authorList>
    </citation>
    <scope>NUCLEOTIDE SEQUENCE</scope>
    <source>
        <strain evidence="7">MELC-2E11</strain>
        <tissue evidence="7">Siphon/mantle</tissue>
    </source>
</reference>
<dbReference type="Proteomes" id="UP001164746">
    <property type="component" value="Chromosome 4"/>
</dbReference>
<evidence type="ECO:0000256" key="1">
    <source>
        <dbReference type="ARBA" id="ARBA00007806"/>
    </source>
</evidence>
<proteinExistence type="inferred from homology"/>
<evidence type="ECO:0000256" key="3">
    <source>
        <dbReference type="ARBA" id="ARBA00023295"/>
    </source>
</evidence>
<dbReference type="CDD" id="cd06592">
    <property type="entry name" value="GH31_NET37"/>
    <property type="match status" value="1"/>
</dbReference>
<evidence type="ECO:0000259" key="5">
    <source>
        <dbReference type="Pfam" id="PF01055"/>
    </source>
</evidence>
<sequence length="702" mass="80173">ICYPLIQVCQTDIFCIRTCLLQRPYLLRVFSLLITFYSSRGIEMERRWFPLFGRVVASSSLLLLVYGVTSENVQLKYDENSRQVSFYSATPDDAWLYGHVFETYAGCQGQDIDTAATNCIPEVFSTTLNTNAYKTDCMNVNLSPSKPGIHAGVCLDVGLGLWYGGSELQYQRWPYRDLTLPWQPYVSNDIVPLNMSVGNVLERYWLSSKGVGIFIPETSPVYFKHLRKNNDTNISDELCFLGANDLNIRGFVNKPVTLDILVCKTENILLTHKLMTSEFFPRPVGQPDARMFKSPIWSTWAKFKVDIDQEKVLTYAEEIIEHGFSNSQIEIDDMFSTHYGEFDFSPAKFPKPEHMVATLKRKGFRVTVWVTPFANTDSPSFAEGMVGGYWLTDADGQAPALVKWWQGIGGTLDVENEEAVDWFVSRLEQMKRKYGVDSFKFDAGEVTYVPAFQRHMWAWPDPTRYTTKYVQAVARLGHMIEVRCGYRSQSFPVFVRMGDKESRWGWDNGLRSLVPTVLTMGILGYPYILPDMIGGNGYDYDAADGTNPFTTTELPDRELYIRWLEVTAYLPAMQFSFVPWQYDAEVVRIARKYVQIHEDVVTPIVLREAKEAQETGYPIIRPLWWLAPDDLDALECEDEFVVGDLLLVAPVVECGARTRNVYLPPGVWEDEGSGETVQGGLWLREYSVPLDHVPTFRLIKHV</sequence>
<name>A0ABY7E0S5_MYAAR</name>
<dbReference type="InterPro" id="IPR050985">
    <property type="entry name" value="Alpha-glycosidase_related"/>
</dbReference>
<dbReference type="SUPFAM" id="SSF51011">
    <property type="entry name" value="Glycosyl hydrolase domain"/>
    <property type="match status" value="1"/>
</dbReference>
<evidence type="ECO:0000256" key="2">
    <source>
        <dbReference type="ARBA" id="ARBA00022801"/>
    </source>
</evidence>
<gene>
    <name evidence="7" type="ORF">MAR_010150</name>
</gene>
<protein>
    <submittedName>
        <fullName evidence="7">MYORG-like protein</fullName>
    </submittedName>
</protein>
<feature type="non-terminal residue" evidence="7">
    <location>
        <position position="702"/>
    </location>
</feature>
<evidence type="ECO:0000313" key="7">
    <source>
        <dbReference type="EMBL" id="WAR03592.1"/>
    </source>
</evidence>
<accession>A0ABY7E0S5</accession>
<dbReference type="Gene3D" id="2.60.40.1180">
    <property type="entry name" value="Golgi alpha-mannosidase II"/>
    <property type="match status" value="1"/>
</dbReference>
<dbReference type="PANTHER" id="PTHR43053:SF4">
    <property type="entry name" value="MYOGENESIS-REGULATING GLYCOSIDASE"/>
    <property type="match status" value="1"/>
</dbReference>
<keyword evidence="3 4" id="KW-0326">Glycosidase</keyword>
<dbReference type="InterPro" id="IPR048395">
    <property type="entry name" value="Glyco_hydro_31_C"/>
</dbReference>
<keyword evidence="2 4" id="KW-0378">Hydrolase</keyword>
<dbReference type="EMBL" id="CP111015">
    <property type="protein sequence ID" value="WAR03592.1"/>
    <property type="molecule type" value="Genomic_DNA"/>
</dbReference>
<dbReference type="InterPro" id="IPR000322">
    <property type="entry name" value="Glyco_hydro_31_TIM"/>
</dbReference>
<feature type="domain" description="Glycoside hydrolase family 31 TIM barrel" evidence="5">
    <location>
        <begin position="308"/>
        <end position="596"/>
    </location>
</feature>
<dbReference type="InterPro" id="IPR013780">
    <property type="entry name" value="Glyco_hydro_b"/>
</dbReference>
<keyword evidence="8" id="KW-1185">Reference proteome</keyword>
<comment type="similarity">
    <text evidence="1 4">Belongs to the glycosyl hydrolase 31 family.</text>
</comment>
<dbReference type="InterPro" id="IPR017853">
    <property type="entry name" value="GH"/>
</dbReference>